<organism evidence="1 2">
    <name type="scientific">Ataeniobius toweri</name>
    <dbReference type="NCBI Taxonomy" id="208326"/>
    <lineage>
        <taxon>Eukaryota</taxon>
        <taxon>Metazoa</taxon>
        <taxon>Chordata</taxon>
        <taxon>Craniata</taxon>
        <taxon>Vertebrata</taxon>
        <taxon>Euteleostomi</taxon>
        <taxon>Actinopterygii</taxon>
        <taxon>Neopterygii</taxon>
        <taxon>Teleostei</taxon>
        <taxon>Neoteleostei</taxon>
        <taxon>Acanthomorphata</taxon>
        <taxon>Ovalentaria</taxon>
        <taxon>Atherinomorphae</taxon>
        <taxon>Cyprinodontiformes</taxon>
        <taxon>Goodeidae</taxon>
        <taxon>Ataeniobius</taxon>
    </lineage>
</organism>
<protein>
    <submittedName>
        <fullName evidence="1">Uncharacterized protein</fullName>
    </submittedName>
</protein>
<dbReference type="Proteomes" id="UP001345963">
    <property type="component" value="Unassembled WGS sequence"/>
</dbReference>
<evidence type="ECO:0000313" key="2">
    <source>
        <dbReference type="Proteomes" id="UP001345963"/>
    </source>
</evidence>
<accession>A0ABU7CCT0</accession>
<keyword evidence="2" id="KW-1185">Reference proteome</keyword>
<sequence>TVDYDLLANGDGPTQQLLQGIGKEEQNLYYRILTSWLTPSGIWNNAKKKMEQGNQKKILNQIKSL</sequence>
<gene>
    <name evidence="1" type="ORF">ATANTOWER_022246</name>
</gene>
<name>A0ABU7CCT0_9TELE</name>
<evidence type="ECO:0000313" key="1">
    <source>
        <dbReference type="EMBL" id="MED6259404.1"/>
    </source>
</evidence>
<dbReference type="EMBL" id="JAHUTI010083513">
    <property type="protein sequence ID" value="MED6259404.1"/>
    <property type="molecule type" value="Genomic_DNA"/>
</dbReference>
<feature type="non-terminal residue" evidence="1">
    <location>
        <position position="1"/>
    </location>
</feature>
<proteinExistence type="predicted"/>
<comment type="caution">
    <text evidence="1">The sequence shown here is derived from an EMBL/GenBank/DDBJ whole genome shotgun (WGS) entry which is preliminary data.</text>
</comment>
<reference evidence="1 2" key="1">
    <citation type="submission" date="2021-07" db="EMBL/GenBank/DDBJ databases">
        <authorList>
            <person name="Palmer J.M."/>
        </authorList>
    </citation>
    <scope>NUCLEOTIDE SEQUENCE [LARGE SCALE GENOMIC DNA]</scope>
    <source>
        <strain evidence="1 2">AT_MEX2019</strain>
        <tissue evidence="1">Muscle</tissue>
    </source>
</reference>